<keyword evidence="2" id="KW-1185">Reference proteome</keyword>
<organism evidence="1 2">
    <name type="scientific">Litorilituus sediminis</name>
    <dbReference type="NCBI Taxonomy" id="718192"/>
    <lineage>
        <taxon>Bacteria</taxon>
        <taxon>Pseudomonadati</taxon>
        <taxon>Pseudomonadota</taxon>
        <taxon>Gammaproteobacteria</taxon>
        <taxon>Alteromonadales</taxon>
        <taxon>Colwelliaceae</taxon>
        <taxon>Litorilituus</taxon>
    </lineage>
</organism>
<name>A0A4V0ZGI1_9GAMM</name>
<protein>
    <submittedName>
        <fullName evidence="1">Uncharacterized protein</fullName>
    </submittedName>
</protein>
<gene>
    <name evidence="1" type="ORF">EMK97_17370</name>
</gene>
<reference evidence="1 2" key="1">
    <citation type="submission" date="2018-12" db="EMBL/GenBank/DDBJ databases">
        <title>Complete genome of Litorilituus sediminis.</title>
        <authorList>
            <person name="Liu A."/>
            <person name="Rong J."/>
        </authorList>
    </citation>
    <scope>NUCLEOTIDE SEQUENCE [LARGE SCALE GENOMIC DNA]</scope>
    <source>
        <strain evidence="1 2">JCM 17549</strain>
    </source>
</reference>
<proteinExistence type="predicted"/>
<evidence type="ECO:0000313" key="1">
    <source>
        <dbReference type="EMBL" id="QBG37380.1"/>
    </source>
</evidence>
<dbReference type="RefSeq" id="WP_130604045.1">
    <property type="nucleotide sequence ID" value="NZ_CP034759.1"/>
</dbReference>
<evidence type="ECO:0000313" key="2">
    <source>
        <dbReference type="Proteomes" id="UP000290244"/>
    </source>
</evidence>
<sequence length="225" mass="26222">MYIFKCYFLLTLLMVGLFLAPITSSKERHNHKRIGYHGMVLFSDSHNNLYASHMPLYASPHDYQIIYQLELKNKEVLTEHLQQGLVTILPEQFDLNHLIQGERLALDAQFYTGHFERGGQELNSQKIVFSNAILIERVDKSFRANELMFYAEQLADGNWLLVHKIQQPPSFDLLAIAKPMKKNQLANLSCLKPEPFKLKLDITDDWLSHCPIKSIKYFERDDFAH</sequence>
<dbReference type="KEGG" id="lsd:EMK97_17370"/>
<accession>A0A4V0ZGI1</accession>
<dbReference type="Proteomes" id="UP000290244">
    <property type="component" value="Chromosome"/>
</dbReference>
<dbReference type="AlphaFoldDB" id="A0A4V0ZGI1"/>
<dbReference type="OrthoDB" id="5770735at2"/>
<dbReference type="EMBL" id="CP034759">
    <property type="protein sequence ID" value="QBG37380.1"/>
    <property type="molecule type" value="Genomic_DNA"/>
</dbReference>